<evidence type="ECO:0000259" key="3">
    <source>
        <dbReference type="Pfam" id="PF13556"/>
    </source>
</evidence>
<dbReference type="Pfam" id="PF13556">
    <property type="entry name" value="HTH_30"/>
    <property type="match status" value="1"/>
</dbReference>
<gene>
    <name evidence="5" type="ORF">NC661_12485</name>
</gene>
<dbReference type="InterPro" id="IPR012914">
    <property type="entry name" value="PucR_dom"/>
</dbReference>
<dbReference type="RefSeq" id="WP_259871696.1">
    <property type="nucleotide sequence ID" value="NZ_JAMQJZ010000009.1"/>
</dbReference>
<dbReference type="Pfam" id="PF17853">
    <property type="entry name" value="GGDEF_2"/>
    <property type="match status" value="1"/>
</dbReference>
<dbReference type="PANTHER" id="PTHR33744:SF1">
    <property type="entry name" value="DNA-BINDING TRANSCRIPTIONAL ACTIVATOR ADER"/>
    <property type="match status" value="1"/>
</dbReference>
<dbReference type="InterPro" id="IPR042070">
    <property type="entry name" value="PucR_C-HTH_sf"/>
</dbReference>
<dbReference type="AlphaFoldDB" id="A0A9X3WM79"/>
<evidence type="ECO:0000259" key="2">
    <source>
        <dbReference type="Pfam" id="PF07905"/>
    </source>
</evidence>
<dbReference type="PANTHER" id="PTHR33744">
    <property type="entry name" value="CARBOHYDRATE DIACID REGULATOR"/>
    <property type="match status" value="1"/>
</dbReference>
<reference evidence="5" key="1">
    <citation type="submission" date="2022-06" db="EMBL/GenBank/DDBJ databases">
        <title>Aquibacillus sp. a new bacterium isolated from soil saline samples.</title>
        <authorList>
            <person name="Galisteo C."/>
            <person name="De La Haba R."/>
            <person name="Sanchez-Porro C."/>
            <person name="Ventosa A."/>
        </authorList>
    </citation>
    <scope>NUCLEOTIDE SEQUENCE</scope>
    <source>
        <strain evidence="5">JCM 12387</strain>
    </source>
</reference>
<evidence type="ECO:0000259" key="4">
    <source>
        <dbReference type="Pfam" id="PF17853"/>
    </source>
</evidence>
<name>A0A9X3WM79_9BACI</name>
<dbReference type="EMBL" id="JAMQJZ010000009">
    <property type="protein sequence ID" value="MDC3421188.1"/>
    <property type="molecule type" value="Genomic_DNA"/>
</dbReference>
<dbReference type="InterPro" id="IPR041522">
    <property type="entry name" value="CdaR_GGDEF"/>
</dbReference>
<comment type="similarity">
    <text evidence="1">Belongs to the CdaR family.</text>
</comment>
<dbReference type="Pfam" id="PF07905">
    <property type="entry name" value="PucR"/>
    <property type="match status" value="1"/>
</dbReference>
<comment type="caution">
    <text evidence="5">The sequence shown here is derived from an EMBL/GenBank/DDBJ whole genome shotgun (WGS) entry which is preliminary data.</text>
</comment>
<accession>A0A9X3WM79</accession>
<evidence type="ECO:0000313" key="6">
    <source>
        <dbReference type="Proteomes" id="UP001145072"/>
    </source>
</evidence>
<dbReference type="Gene3D" id="1.10.10.2840">
    <property type="entry name" value="PucR C-terminal helix-turn-helix domain"/>
    <property type="match status" value="1"/>
</dbReference>
<dbReference type="InterPro" id="IPR025736">
    <property type="entry name" value="PucR_C-HTH_dom"/>
</dbReference>
<evidence type="ECO:0000256" key="1">
    <source>
        <dbReference type="ARBA" id="ARBA00006754"/>
    </source>
</evidence>
<feature type="domain" description="PucR C-terminal helix-turn-helix" evidence="3">
    <location>
        <begin position="474"/>
        <end position="532"/>
    </location>
</feature>
<feature type="domain" description="Purine catabolism PurC-like" evidence="2">
    <location>
        <begin position="5"/>
        <end position="124"/>
    </location>
</feature>
<sequence length="538" mass="61621">MKVTQIMQVSALNGSSVIAGNEGMHREVLHVNMMDAPDIARFLKPNELLVTTAYHVKDQPQLLVDLVEQMDQKGCAALGIKTKRFLRKIPEEVIQRANELAFPIIELPLESSLGDIVNQVLSSILDMRTNELRFAIETHKQFSNHIMSGKGIHKLLKSLAEMIGYPVFLLDQYGKPMASSHTSKKTTMKMEELYIKDSISLFPDTSFFTFSTLEDKETYSVFLVFTHERKAGFLVVMGDIHPDNHSETLTIEQATNVISFELMKENALKQYTRRVKNEFFFRFSEGIFTSDEEVVNRAKEFQLDNNNSYICATGQLEINEFSGSYTKNQLEIDAVYAYIEDELVSLSLSTHLFTRGDLCILLFELPKEKEDLHAYIMSSLGFVQTKVQERFNRHISFGVSNLSRNFLNVKTGFKEAQDALHNGKLSGQIGFIQRYQTKDVMELLRVIPRDDLQEFYENSLQQLAKAAYDQDGTLLHTLFVYLESHCQISETAKRLYVHRNTVVYRLEKCEELLGRNITDAETTLQIRLALRIKTLLGL</sequence>
<dbReference type="Proteomes" id="UP001145072">
    <property type="component" value="Unassembled WGS sequence"/>
</dbReference>
<evidence type="ECO:0000313" key="5">
    <source>
        <dbReference type="EMBL" id="MDC3421188.1"/>
    </source>
</evidence>
<dbReference type="InterPro" id="IPR051448">
    <property type="entry name" value="CdaR-like_regulators"/>
</dbReference>
<proteinExistence type="inferred from homology"/>
<feature type="domain" description="CdaR GGDEF-like" evidence="4">
    <location>
        <begin position="290"/>
        <end position="420"/>
    </location>
</feature>
<keyword evidence="6" id="KW-1185">Reference proteome</keyword>
<organism evidence="5 6">
    <name type="scientific">Aquibacillus koreensis</name>
    <dbReference type="NCBI Taxonomy" id="279446"/>
    <lineage>
        <taxon>Bacteria</taxon>
        <taxon>Bacillati</taxon>
        <taxon>Bacillota</taxon>
        <taxon>Bacilli</taxon>
        <taxon>Bacillales</taxon>
        <taxon>Bacillaceae</taxon>
        <taxon>Aquibacillus</taxon>
    </lineage>
</organism>
<protein>
    <submittedName>
        <fullName evidence="5">PucR family transcriptional regulator</fullName>
    </submittedName>
</protein>